<dbReference type="OrthoDB" id="3265692at2759"/>
<accession>A0A8K0UI32</accession>
<feature type="compositionally biased region" description="Polar residues" evidence="1">
    <location>
        <begin position="168"/>
        <end position="189"/>
    </location>
</feature>
<evidence type="ECO:0000313" key="3">
    <source>
        <dbReference type="Proteomes" id="UP000813824"/>
    </source>
</evidence>
<reference evidence="2" key="1">
    <citation type="journal article" date="2021" name="New Phytol.">
        <title>Evolutionary innovations through gain and loss of genes in the ectomycorrhizal Boletales.</title>
        <authorList>
            <person name="Wu G."/>
            <person name="Miyauchi S."/>
            <person name="Morin E."/>
            <person name="Kuo A."/>
            <person name="Drula E."/>
            <person name="Varga T."/>
            <person name="Kohler A."/>
            <person name="Feng B."/>
            <person name="Cao Y."/>
            <person name="Lipzen A."/>
            <person name="Daum C."/>
            <person name="Hundley H."/>
            <person name="Pangilinan J."/>
            <person name="Johnson J."/>
            <person name="Barry K."/>
            <person name="LaButti K."/>
            <person name="Ng V."/>
            <person name="Ahrendt S."/>
            <person name="Min B."/>
            <person name="Choi I.G."/>
            <person name="Park H."/>
            <person name="Plett J.M."/>
            <person name="Magnuson J."/>
            <person name="Spatafora J.W."/>
            <person name="Nagy L.G."/>
            <person name="Henrissat B."/>
            <person name="Grigoriev I.V."/>
            <person name="Yang Z.L."/>
            <person name="Xu J."/>
            <person name="Martin F.M."/>
        </authorList>
    </citation>
    <scope>NUCLEOTIDE SEQUENCE</scope>
    <source>
        <strain evidence="2">KKN 215</strain>
    </source>
</reference>
<evidence type="ECO:0000313" key="2">
    <source>
        <dbReference type="EMBL" id="KAH8093218.1"/>
    </source>
</evidence>
<feature type="compositionally biased region" description="Polar residues" evidence="1">
    <location>
        <begin position="45"/>
        <end position="56"/>
    </location>
</feature>
<feature type="compositionally biased region" description="Pro residues" evidence="1">
    <location>
        <begin position="78"/>
        <end position="87"/>
    </location>
</feature>
<proteinExistence type="predicted"/>
<comment type="caution">
    <text evidence="2">The sequence shown here is derived from an EMBL/GenBank/DDBJ whole genome shotgun (WGS) entry which is preliminary data.</text>
</comment>
<dbReference type="AlphaFoldDB" id="A0A8K0UI32"/>
<feature type="compositionally biased region" description="Low complexity" evidence="1">
    <location>
        <begin position="192"/>
        <end position="213"/>
    </location>
</feature>
<dbReference type="EMBL" id="JAEVFJ010000029">
    <property type="protein sequence ID" value="KAH8093218.1"/>
    <property type="molecule type" value="Genomic_DNA"/>
</dbReference>
<sequence length="274" mass="29270">MTSIYPSSGSPRGRPHSRGAYDMSMLGESSMAGSSSSRTPSSASKFMNNVKRSLSGGQVKKRAPTLADFGMHSTPEESLPPTPPSYTPSPRSRTPTIEEIAMGLHISRTPHFSPLQPHQPRSRPRNTMDYPMSPHSAPATRRSSFQLHRRKVSTPTLMPPPPLRSSMKKASTSPTSSGTRVIRSDTSPIPLTPSASDASLSSLPSSVPSTPRSNRSASASLFSAKLHSRMSKLLPLRRTNTSSTAVVTASDDDSASSGLTPRKVVRFSAVGDDT</sequence>
<name>A0A8K0UI32_9AGAR</name>
<feature type="compositionally biased region" description="Low complexity" evidence="1">
    <location>
        <begin position="1"/>
        <end position="12"/>
    </location>
</feature>
<keyword evidence="3" id="KW-1185">Reference proteome</keyword>
<feature type="region of interest" description="Disordered" evidence="1">
    <location>
        <begin position="236"/>
        <end position="261"/>
    </location>
</feature>
<dbReference type="Proteomes" id="UP000813824">
    <property type="component" value="Unassembled WGS sequence"/>
</dbReference>
<evidence type="ECO:0000256" key="1">
    <source>
        <dbReference type="SAM" id="MobiDB-lite"/>
    </source>
</evidence>
<gene>
    <name evidence="2" type="ORF">BXZ70DRAFT_949428</name>
</gene>
<feature type="region of interest" description="Disordered" evidence="1">
    <location>
        <begin position="1"/>
        <end position="220"/>
    </location>
</feature>
<feature type="compositionally biased region" description="Low complexity" evidence="1">
    <location>
        <begin position="24"/>
        <end position="44"/>
    </location>
</feature>
<organism evidence="2 3">
    <name type="scientific">Cristinia sonorae</name>
    <dbReference type="NCBI Taxonomy" id="1940300"/>
    <lineage>
        <taxon>Eukaryota</taxon>
        <taxon>Fungi</taxon>
        <taxon>Dikarya</taxon>
        <taxon>Basidiomycota</taxon>
        <taxon>Agaricomycotina</taxon>
        <taxon>Agaricomycetes</taxon>
        <taxon>Agaricomycetidae</taxon>
        <taxon>Agaricales</taxon>
        <taxon>Pleurotineae</taxon>
        <taxon>Stephanosporaceae</taxon>
        <taxon>Cristinia</taxon>
    </lineage>
</organism>
<protein>
    <submittedName>
        <fullName evidence="2">Uncharacterized protein</fullName>
    </submittedName>
</protein>